<name>A0A6L2JXV7_TANCI</name>
<comment type="caution">
    <text evidence="2">The sequence shown here is derived from an EMBL/GenBank/DDBJ whole genome shotgun (WGS) entry which is preliminary data.</text>
</comment>
<organism evidence="2">
    <name type="scientific">Tanacetum cinerariifolium</name>
    <name type="common">Dalmatian daisy</name>
    <name type="synonym">Chrysanthemum cinerariifolium</name>
    <dbReference type="NCBI Taxonomy" id="118510"/>
    <lineage>
        <taxon>Eukaryota</taxon>
        <taxon>Viridiplantae</taxon>
        <taxon>Streptophyta</taxon>
        <taxon>Embryophyta</taxon>
        <taxon>Tracheophyta</taxon>
        <taxon>Spermatophyta</taxon>
        <taxon>Magnoliopsida</taxon>
        <taxon>eudicotyledons</taxon>
        <taxon>Gunneridae</taxon>
        <taxon>Pentapetalae</taxon>
        <taxon>asterids</taxon>
        <taxon>campanulids</taxon>
        <taxon>Asterales</taxon>
        <taxon>Asteraceae</taxon>
        <taxon>Asteroideae</taxon>
        <taxon>Anthemideae</taxon>
        <taxon>Anthemidinae</taxon>
        <taxon>Tanacetum</taxon>
    </lineage>
</organism>
<gene>
    <name evidence="2" type="ORF">Tci_013824</name>
</gene>
<evidence type="ECO:0000313" key="2">
    <source>
        <dbReference type="EMBL" id="GEU41846.1"/>
    </source>
</evidence>
<dbReference type="EMBL" id="BKCJ010001491">
    <property type="protein sequence ID" value="GEU41846.1"/>
    <property type="molecule type" value="Genomic_DNA"/>
</dbReference>
<feature type="coiled-coil region" evidence="1">
    <location>
        <begin position="60"/>
        <end position="125"/>
    </location>
</feature>
<evidence type="ECO:0000256" key="1">
    <source>
        <dbReference type="SAM" id="Coils"/>
    </source>
</evidence>
<protein>
    <recommendedName>
        <fullName evidence="3">Transposase (Putative), gypsy type</fullName>
    </recommendedName>
</protein>
<proteinExistence type="predicted"/>
<keyword evidence="1" id="KW-0175">Coiled coil</keyword>
<accession>A0A6L2JXV7</accession>
<sequence>MDYHHLFIEFNVGTARQACLNTKVKDAEIESLKAQLLLKETEAAKAVHLCAQVSTVEATEQMHASEIDALKQKNAALENEKVSLDEKVAELQSLVHALEATCFGLRERLSRYENLTDRLEEFQDAQLKVVNEKVAKLDADLAEMACHLEDKFYPHLLTTISGRRWLLTYGMKLVLVKYLNSSEYLTALGAAMSRAIEKGMQYGLAAEIVHCSEGRSLTDVAAYNPSAEANFNSVVQDPREIDFPLLSELKSHKDASVEDIMNVLRLEGPLVDAPGMGDLQPDIEQLKVPIHKSEDQVVLGETSLSFALSVSHSRVE</sequence>
<reference evidence="2" key="1">
    <citation type="journal article" date="2019" name="Sci. Rep.">
        <title>Draft genome of Tanacetum cinerariifolium, the natural source of mosquito coil.</title>
        <authorList>
            <person name="Yamashiro T."/>
            <person name="Shiraishi A."/>
            <person name="Satake H."/>
            <person name="Nakayama K."/>
        </authorList>
    </citation>
    <scope>NUCLEOTIDE SEQUENCE</scope>
</reference>
<evidence type="ECO:0008006" key="3">
    <source>
        <dbReference type="Google" id="ProtNLM"/>
    </source>
</evidence>
<dbReference type="AlphaFoldDB" id="A0A6L2JXV7"/>